<accession>A0A5C5FL31</accession>
<feature type="compositionally biased region" description="Basic and acidic residues" evidence="1">
    <location>
        <begin position="58"/>
        <end position="76"/>
    </location>
</feature>
<feature type="compositionally biased region" description="Low complexity" evidence="1">
    <location>
        <begin position="28"/>
        <end position="43"/>
    </location>
</feature>
<keyword evidence="2" id="KW-0472">Membrane</keyword>
<dbReference type="EMBL" id="SOZI01000197">
    <property type="protein sequence ID" value="TNY17498.1"/>
    <property type="molecule type" value="Genomic_DNA"/>
</dbReference>
<feature type="region of interest" description="Disordered" evidence="1">
    <location>
        <begin position="1"/>
        <end position="195"/>
    </location>
</feature>
<feature type="compositionally biased region" description="Low complexity" evidence="1">
    <location>
        <begin position="77"/>
        <end position="88"/>
    </location>
</feature>
<protein>
    <submittedName>
        <fullName evidence="3">Uncharacterized protein</fullName>
    </submittedName>
</protein>
<dbReference type="Proteomes" id="UP000311382">
    <property type="component" value="Unassembled WGS sequence"/>
</dbReference>
<evidence type="ECO:0000313" key="4">
    <source>
        <dbReference type="Proteomes" id="UP000311382"/>
    </source>
</evidence>
<evidence type="ECO:0000313" key="3">
    <source>
        <dbReference type="EMBL" id="TNY17498.1"/>
    </source>
</evidence>
<dbReference type="AlphaFoldDB" id="A0A5C5FL31"/>
<keyword evidence="2" id="KW-0812">Transmembrane</keyword>
<feature type="transmembrane region" description="Helical" evidence="2">
    <location>
        <begin position="270"/>
        <end position="296"/>
    </location>
</feature>
<feature type="compositionally biased region" description="Polar residues" evidence="1">
    <location>
        <begin position="102"/>
        <end position="111"/>
    </location>
</feature>
<sequence length="298" mass="32244">MGARRRGKAIAAHGDKEEPATRTRWSRSRTTSRSSSSDSESSTAARPAWERSGPFRRGSSDRAFTSERLRDHRGEDASSSPDESSLSSDAEEGIQGVARPLLSSSGRNSDASLRAPGDARGREERRNSRTKVSAPTCSREGPPERWPEYPSGPAPFKPSSTVHLQAASSAEASSPHRPFPSTRHSPPTLLPHKPKRPINVNFRFPTSFSSSGLPHYSRNQYLPLRLLDGNDQDTGRDEQDAAEQGRLSIVSRSSRHVEADGGDNVLFPSLLAFAAVLLPVLVICLVLGAIFTVVGLGL</sequence>
<name>A0A5C5FL31_9BASI</name>
<organism evidence="3 4">
    <name type="scientific">Rhodotorula diobovata</name>
    <dbReference type="NCBI Taxonomy" id="5288"/>
    <lineage>
        <taxon>Eukaryota</taxon>
        <taxon>Fungi</taxon>
        <taxon>Dikarya</taxon>
        <taxon>Basidiomycota</taxon>
        <taxon>Pucciniomycotina</taxon>
        <taxon>Microbotryomycetes</taxon>
        <taxon>Sporidiobolales</taxon>
        <taxon>Sporidiobolaceae</taxon>
        <taxon>Rhodotorula</taxon>
    </lineage>
</organism>
<feature type="compositionally biased region" description="Polar residues" evidence="1">
    <location>
        <begin position="158"/>
        <end position="172"/>
    </location>
</feature>
<comment type="caution">
    <text evidence="3">The sequence shown here is derived from an EMBL/GenBank/DDBJ whole genome shotgun (WGS) entry which is preliminary data.</text>
</comment>
<keyword evidence="4" id="KW-1185">Reference proteome</keyword>
<evidence type="ECO:0000256" key="1">
    <source>
        <dbReference type="SAM" id="MobiDB-lite"/>
    </source>
</evidence>
<reference evidence="3 4" key="1">
    <citation type="submission" date="2019-03" db="EMBL/GenBank/DDBJ databases">
        <title>Rhodosporidium diobovatum UCD-FST 08-225 genome sequencing, assembly, and annotation.</title>
        <authorList>
            <person name="Fakankun I.U."/>
            <person name="Fristensky B."/>
            <person name="Levin D.B."/>
        </authorList>
    </citation>
    <scope>NUCLEOTIDE SEQUENCE [LARGE SCALE GENOMIC DNA]</scope>
    <source>
        <strain evidence="3 4">UCD-FST 08-225</strain>
    </source>
</reference>
<feature type="region of interest" description="Disordered" evidence="1">
    <location>
        <begin position="226"/>
        <end position="245"/>
    </location>
</feature>
<evidence type="ECO:0000256" key="2">
    <source>
        <dbReference type="SAM" id="Phobius"/>
    </source>
</evidence>
<feature type="compositionally biased region" description="Basic and acidic residues" evidence="1">
    <location>
        <begin position="117"/>
        <end position="127"/>
    </location>
</feature>
<gene>
    <name evidence="3" type="ORF">DMC30DRAFT_405644</name>
</gene>
<proteinExistence type="predicted"/>
<keyword evidence="2" id="KW-1133">Transmembrane helix</keyword>